<name>A0A6M3IGZ5_9ZZZZ</name>
<evidence type="ECO:0000313" key="1">
    <source>
        <dbReference type="EMBL" id="QJA56388.1"/>
    </source>
</evidence>
<dbReference type="EMBL" id="MT141215">
    <property type="protein sequence ID" value="QJA56388.1"/>
    <property type="molecule type" value="Genomic_DNA"/>
</dbReference>
<accession>A0A6M3IGZ5</accession>
<dbReference type="AlphaFoldDB" id="A0A6M3IGZ5"/>
<protein>
    <submittedName>
        <fullName evidence="1">Uncharacterized protein</fullName>
    </submittedName>
</protein>
<gene>
    <name evidence="1" type="ORF">MM415B01864_0011</name>
</gene>
<organism evidence="1">
    <name type="scientific">viral metagenome</name>
    <dbReference type="NCBI Taxonomy" id="1070528"/>
    <lineage>
        <taxon>unclassified sequences</taxon>
        <taxon>metagenomes</taxon>
        <taxon>organismal metagenomes</taxon>
    </lineage>
</organism>
<proteinExistence type="predicted"/>
<reference evidence="1" key="1">
    <citation type="submission" date="2020-03" db="EMBL/GenBank/DDBJ databases">
        <title>The deep terrestrial virosphere.</title>
        <authorList>
            <person name="Holmfeldt K."/>
            <person name="Nilsson E."/>
            <person name="Simone D."/>
            <person name="Lopez-Fernandez M."/>
            <person name="Wu X."/>
            <person name="de Brujin I."/>
            <person name="Lundin D."/>
            <person name="Andersson A."/>
            <person name="Bertilsson S."/>
            <person name="Dopson M."/>
        </authorList>
    </citation>
    <scope>NUCLEOTIDE SEQUENCE</scope>
    <source>
        <strain evidence="1">MM415B01864</strain>
    </source>
</reference>
<sequence>MARLEFTNFGYVGPQPSGTFMEGVGIDLTNFRLFGIEDLVRTFHSTLPRLLSARQAKILASIGIDLLARALPRTPYETGELRESGLVSMTIGNQWLDVATGNKDGTVTANLSKISVPRHVRNINLEVSFYRISRDGGLDIAQWVHEMLLPYDSRPSKPAARQPRTGPKFLEIPFNEKINDYYNLIADKSNLERDIAGLSRVRKRKKGPFDVDLVTLVESRIDSLGYYG</sequence>